<organism evidence="5">
    <name type="scientific">Anisakis simplex</name>
    <name type="common">Herring worm</name>
    <dbReference type="NCBI Taxonomy" id="6269"/>
    <lineage>
        <taxon>Eukaryota</taxon>
        <taxon>Metazoa</taxon>
        <taxon>Ecdysozoa</taxon>
        <taxon>Nematoda</taxon>
        <taxon>Chromadorea</taxon>
        <taxon>Rhabditida</taxon>
        <taxon>Spirurina</taxon>
        <taxon>Ascaridomorpha</taxon>
        <taxon>Ascaridoidea</taxon>
        <taxon>Anisakidae</taxon>
        <taxon>Anisakis</taxon>
        <taxon>Anisakis simplex complex</taxon>
    </lineage>
</organism>
<accession>A0A0M3KAN1</accession>
<proteinExistence type="predicted"/>
<feature type="compositionally biased region" description="Low complexity" evidence="1">
    <location>
        <begin position="398"/>
        <end position="421"/>
    </location>
</feature>
<dbReference type="Proteomes" id="UP000267096">
    <property type="component" value="Unassembled WGS sequence"/>
</dbReference>
<evidence type="ECO:0000313" key="4">
    <source>
        <dbReference type="Proteomes" id="UP000267096"/>
    </source>
</evidence>
<feature type="region of interest" description="Disordered" evidence="1">
    <location>
        <begin position="442"/>
        <end position="462"/>
    </location>
</feature>
<dbReference type="OrthoDB" id="5838215at2759"/>
<keyword evidence="2" id="KW-1133">Transmembrane helix</keyword>
<gene>
    <name evidence="3" type="ORF">ASIM_LOCUS17428</name>
</gene>
<evidence type="ECO:0000313" key="5">
    <source>
        <dbReference type="WBParaSite" id="ASIM_0001802701-mRNA-1"/>
    </source>
</evidence>
<dbReference type="EMBL" id="UYRR01034110">
    <property type="protein sequence ID" value="VDK60378.1"/>
    <property type="molecule type" value="Genomic_DNA"/>
</dbReference>
<keyword evidence="2" id="KW-0812">Transmembrane</keyword>
<reference evidence="3 4" key="2">
    <citation type="submission" date="2018-11" db="EMBL/GenBank/DDBJ databases">
        <authorList>
            <consortium name="Pathogen Informatics"/>
        </authorList>
    </citation>
    <scope>NUCLEOTIDE SEQUENCE [LARGE SCALE GENOMIC DNA]</scope>
</reference>
<protein>
    <submittedName>
        <fullName evidence="5">WW domain-binding protein 11</fullName>
    </submittedName>
</protein>
<reference evidence="5" key="1">
    <citation type="submission" date="2017-02" db="UniProtKB">
        <authorList>
            <consortium name="WormBaseParasite"/>
        </authorList>
    </citation>
    <scope>IDENTIFICATION</scope>
</reference>
<evidence type="ECO:0000256" key="2">
    <source>
        <dbReference type="SAM" id="Phobius"/>
    </source>
</evidence>
<keyword evidence="4" id="KW-1185">Reference proteome</keyword>
<evidence type="ECO:0000256" key="1">
    <source>
        <dbReference type="SAM" id="MobiDB-lite"/>
    </source>
</evidence>
<evidence type="ECO:0000313" key="3">
    <source>
        <dbReference type="EMBL" id="VDK60378.1"/>
    </source>
</evidence>
<feature type="transmembrane region" description="Helical" evidence="2">
    <location>
        <begin position="48"/>
        <end position="70"/>
    </location>
</feature>
<feature type="region of interest" description="Disordered" evidence="1">
    <location>
        <begin position="398"/>
        <end position="424"/>
    </location>
</feature>
<name>A0A0M3KAN1_ANISI</name>
<sequence length="842" mass="94108">MKVFTVGLDEKPPIKDAEKALESPGPIPGTPPPIITLEKKSSNSWKRYLMCMLTVFLVLLFAIILSELAYNRARDENYLRLRWAELRQRMAMNMGYENNYNNLQPQPQPLVQQIYRPDRVDSAAYMQETTTPEATTTTPPSTTPVEVANPIDNGLPSDLANPSSGDPRLEFLRKILSKIREEAEKAGIDGTMQVSVMRVDQPDLSQVQEPSFTDGFGEIQQPFIAPSSPLDMMPMPKMFGPWPSEEFYNDNDENRPISSPMMMSQPMDMSMPSMMMSQFASRPMMMMMNQPGNLGPMMMNSGMMPRPFSAPLLPQILFMGARRFDQPMLPPTVINQSPSMPCTDPACNVQSQALQPLTAPLQSEQQQLDIDDAMESSPQLYPPEQSQLPELLTAPALTVPAPPTESQSQPQPQSQQLSQSQKSEDPFFNVKPWLHIFLAGDNLSQGPDSNDRMTNDQNNGWSAQKNNMAGSFGPSFTGPLAAPAQPQIQPQIIPQDPQPQLFAPNPADASWNINDAPQQMQQQILQAQPQMSNTFIRPFAMMQLETPQQEPIPVLGPQLPQPQQPQIESGVPTFDQAPRWLGPQFPINAAPPPQPQSLSRDLWSPIPKSNIADNFDQRMNGALVSPPQMPQVPQIPQNQQSLWNPDMSWMNNEIREQPQVQFASSDSFFKPADNGFPVPSLPEQFQAQQQQMPIVLQQNAAPQEAIEQPQTQVQAQQPQETQFVQMPEVRPVVSEVVPAVQPEQSLPTIQQQQEQQPLVIPAENTWQKPQPIVPVNGDQPQELVQAGSADNKMEMQGPQDIAIISPRMAESIPFFQSKMNQEKVSGRMIDQFILGIQIPYIL</sequence>
<dbReference type="AlphaFoldDB" id="A0A0M3KAN1"/>
<dbReference type="WBParaSite" id="ASIM_0001802701-mRNA-1">
    <property type="protein sequence ID" value="ASIM_0001802701-mRNA-1"/>
    <property type="gene ID" value="ASIM_0001802701"/>
</dbReference>
<keyword evidence="2" id="KW-0472">Membrane</keyword>